<dbReference type="EMBL" id="CAXIEN010000221">
    <property type="protein sequence ID" value="CAL1287785.1"/>
    <property type="molecule type" value="Genomic_DNA"/>
</dbReference>
<evidence type="ECO:0008006" key="10">
    <source>
        <dbReference type="Google" id="ProtNLM"/>
    </source>
</evidence>
<dbReference type="InterPro" id="IPR008672">
    <property type="entry name" value="Mad1"/>
</dbReference>
<feature type="coiled-coil region" evidence="7">
    <location>
        <begin position="87"/>
        <end position="209"/>
    </location>
</feature>
<dbReference type="SUPFAM" id="SSF75704">
    <property type="entry name" value="Mitotic arrest deficient-like 1, Mad1"/>
    <property type="match status" value="1"/>
</dbReference>
<dbReference type="GO" id="GO:0005635">
    <property type="term" value="C:nuclear envelope"/>
    <property type="evidence" value="ECO:0007669"/>
    <property type="project" value="TreeGrafter"/>
</dbReference>
<evidence type="ECO:0000256" key="2">
    <source>
        <dbReference type="ARBA" id="ARBA00008029"/>
    </source>
</evidence>
<dbReference type="PANTHER" id="PTHR23168:SF0">
    <property type="entry name" value="MITOTIC SPINDLE ASSEMBLY CHECKPOINT PROTEIN MAD1"/>
    <property type="match status" value="1"/>
</dbReference>
<keyword evidence="3" id="KW-0132">Cell division</keyword>
<protein>
    <recommendedName>
        <fullName evidence="10">Mitotic spindle assembly checkpoint protein MAD1</fullName>
    </recommendedName>
</protein>
<proteinExistence type="inferred from homology"/>
<feature type="coiled-coil region" evidence="7">
    <location>
        <begin position="473"/>
        <end position="644"/>
    </location>
</feature>
<dbReference type="Proteomes" id="UP001497382">
    <property type="component" value="Unassembled WGS sequence"/>
</dbReference>
<keyword evidence="9" id="KW-1185">Reference proteome</keyword>
<keyword evidence="4" id="KW-0498">Mitosis</keyword>
<comment type="similarity">
    <text evidence="2">Belongs to the MAD1 family.</text>
</comment>
<dbReference type="GO" id="GO:0051315">
    <property type="term" value="P:attachment of mitotic spindle microtubules to kinetochore"/>
    <property type="evidence" value="ECO:0007669"/>
    <property type="project" value="TreeGrafter"/>
</dbReference>
<evidence type="ECO:0000256" key="4">
    <source>
        <dbReference type="ARBA" id="ARBA00022776"/>
    </source>
</evidence>
<dbReference type="Gene3D" id="3.30.457.60">
    <property type="match status" value="1"/>
</dbReference>
<dbReference type="AlphaFoldDB" id="A0AAV2AUS6"/>
<keyword evidence="6" id="KW-0131">Cell cycle</keyword>
<accession>A0AAV2AUS6</accession>
<keyword evidence="5" id="KW-0539">Nucleus</keyword>
<dbReference type="GO" id="GO:0051301">
    <property type="term" value="P:cell division"/>
    <property type="evidence" value="ECO:0007669"/>
    <property type="project" value="UniProtKB-KW"/>
</dbReference>
<reference evidence="8 9" key="1">
    <citation type="submission" date="2024-04" db="EMBL/GenBank/DDBJ databases">
        <authorList>
            <person name="Rising A."/>
            <person name="Reimegard J."/>
            <person name="Sonavane S."/>
            <person name="Akerstrom W."/>
            <person name="Nylinder S."/>
            <person name="Hedman E."/>
            <person name="Kallberg Y."/>
        </authorList>
    </citation>
    <scope>NUCLEOTIDE SEQUENCE [LARGE SCALE GENOMIC DNA]</scope>
</reference>
<feature type="coiled-coil region" evidence="7">
    <location>
        <begin position="238"/>
        <end position="359"/>
    </location>
</feature>
<organism evidence="8 9">
    <name type="scientific">Larinioides sclopetarius</name>
    <dbReference type="NCBI Taxonomy" id="280406"/>
    <lineage>
        <taxon>Eukaryota</taxon>
        <taxon>Metazoa</taxon>
        <taxon>Ecdysozoa</taxon>
        <taxon>Arthropoda</taxon>
        <taxon>Chelicerata</taxon>
        <taxon>Arachnida</taxon>
        <taxon>Araneae</taxon>
        <taxon>Araneomorphae</taxon>
        <taxon>Entelegynae</taxon>
        <taxon>Araneoidea</taxon>
        <taxon>Araneidae</taxon>
        <taxon>Larinioides</taxon>
    </lineage>
</organism>
<evidence type="ECO:0000256" key="7">
    <source>
        <dbReference type="SAM" id="Coils"/>
    </source>
</evidence>
<dbReference type="GO" id="GO:0000776">
    <property type="term" value="C:kinetochore"/>
    <property type="evidence" value="ECO:0007669"/>
    <property type="project" value="TreeGrafter"/>
</dbReference>
<dbReference type="Pfam" id="PF05557">
    <property type="entry name" value="MAD"/>
    <property type="match status" value="1"/>
</dbReference>
<dbReference type="Gene3D" id="6.10.250.90">
    <property type="match status" value="1"/>
</dbReference>
<evidence type="ECO:0000256" key="5">
    <source>
        <dbReference type="ARBA" id="ARBA00023242"/>
    </source>
</evidence>
<evidence type="ECO:0000256" key="6">
    <source>
        <dbReference type="ARBA" id="ARBA00023306"/>
    </source>
</evidence>
<evidence type="ECO:0000256" key="1">
    <source>
        <dbReference type="ARBA" id="ARBA00004123"/>
    </source>
</evidence>
<sequence>MATPGDNTEVIRMLKDVKNSLWRSVTPMRATETNFNDYISGLSRTVTSNSHINEPNIATRLNFSSLDDTQVAESSMLRTFQSPESLKRKLMNTEAELQASKAKVKERESMISVMEPANKKLRMSLENKLEKYRQQNELDAQKIEELQAKLKWAKKQMSSAKSQINEIERQKKIELDQQELRLLALQQENSNLKVEIADVKSEKTEAIRKLHMEIGSLELKVSMLSEETQKSQEYIQSLKKKNSEMAEAVALCNSYKEELKEAQIKINALENKIEANKDAALIIASRQNDLKSLTELQKENRILKEEVAKYKESNVMLYQEKMWSLQEKLSQAERKCVAVAKLQVENEQLKAKISQWEELFDDASSPYKSPTAFSRKLSQYQQNEAVLTNKLSHLTSHCETLEKQMRDKDEIIKSFNYNLEQAQLNTSRMESVVKRFQRKILFLSKEKDNCRKLLDSYLSEATISGVALNAAQISHLEEMNAEYKKALEKCEMEIDTLNEKLKNYAGFKAGESSLEENKLKEENAALLSKISNFQKEIQELKNKLSKQESDKGSSSGSGEKILHLRFNPLDTANQRYLERFNKLQEENDQLKKRIKVLEEEGVAATDVTMKVQQKLRSEGADSTLESLKEQLAAAERKTRFILENARLKSTEFREAVYQLLGYRIDVPMAETYKLSHVYADSRDDYLLFKINSEGIQLVETEYSKQVSDKMETYLHQHDSFPAFLASLTMDLFNQQTFMISQ</sequence>
<dbReference type="PANTHER" id="PTHR23168">
    <property type="entry name" value="MITOTIC SPINDLE ASSEMBLY CHECKPOINT PROTEIN MAD1 MITOTIC ARREST DEFICIENT-LIKE PROTEIN 1"/>
    <property type="match status" value="1"/>
</dbReference>
<keyword evidence="7" id="KW-0175">Coiled coil</keyword>
<comment type="subcellular location">
    <subcellularLocation>
        <location evidence="1">Nucleus</location>
    </subcellularLocation>
</comment>
<dbReference type="GO" id="GO:0072686">
    <property type="term" value="C:mitotic spindle"/>
    <property type="evidence" value="ECO:0007669"/>
    <property type="project" value="TreeGrafter"/>
</dbReference>
<dbReference type="GO" id="GO:0007094">
    <property type="term" value="P:mitotic spindle assembly checkpoint signaling"/>
    <property type="evidence" value="ECO:0007669"/>
    <property type="project" value="InterPro"/>
</dbReference>
<evidence type="ECO:0000313" key="8">
    <source>
        <dbReference type="EMBL" id="CAL1287785.1"/>
    </source>
</evidence>
<evidence type="ECO:0000256" key="3">
    <source>
        <dbReference type="ARBA" id="ARBA00022618"/>
    </source>
</evidence>
<gene>
    <name evidence="8" type="ORF">LARSCL_LOCUS15011</name>
</gene>
<evidence type="ECO:0000313" key="9">
    <source>
        <dbReference type="Proteomes" id="UP001497382"/>
    </source>
</evidence>
<comment type="caution">
    <text evidence="8">The sequence shown here is derived from an EMBL/GenBank/DDBJ whole genome shotgun (WGS) entry which is preliminary data.</text>
</comment>
<name>A0AAV2AUS6_9ARAC</name>